<feature type="non-terminal residue" evidence="1">
    <location>
        <position position="194"/>
    </location>
</feature>
<organism evidence="1 2">
    <name type="scientific">Gigaspora margarita</name>
    <dbReference type="NCBI Taxonomy" id="4874"/>
    <lineage>
        <taxon>Eukaryota</taxon>
        <taxon>Fungi</taxon>
        <taxon>Fungi incertae sedis</taxon>
        <taxon>Mucoromycota</taxon>
        <taxon>Glomeromycotina</taxon>
        <taxon>Glomeromycetes</taxon>
        <taxon>Diversisporales</taxon>
        <taxon>Gigasporaceae</taxon>
        <taxon>Gigaspora</taxon>
    </lineage>
</organism>
<dbReference type="Proteomes" id="UP000789901">
    <property type="component" value="Unassembled WGS sequence"/>
</dbReference>
<keyword evidence="2" id="KW-1185">Reference proteome</keyword>
<evidence type="ECO:0000313" key="2">
    <source>
        <dbReference type="Proteomes" id="UP000789901"/>
    </source>
</evidence>
<gene>
    <name evidence="1" type="ORF">GMARGA_LOCUS24611</name>
</gene>
<accession>A0ABN7VZM9</accession>
<name>A0ABN7VZM9_GIGMA</name>
<sequence>MGKNSLGSLYFTIDSMLCTRPIFDWHKESITKQEIANLIANEDFFTMYRLLAIAIICLPEINTFKISAMSALIAIEIWQNLGYIWSENNELVALMRRFEAKLLPFDLPYISGTDTPKICNIMDYNEDQTGANNKTSLENIFNNSIILLIRKVFDLETEENLESFVVNTVQADSFDNLDYDLCDVLDNFLEREKQ</sequence>
<dbReference type="EMBL" id="CAJVQB010026140">
    <property type="protein sequence ID" value="CAG8807933.1"/>
    <property type="molecule type" value="Genomic_DNA"/>
</dbReference>
<comment type="caution">
    <text evidence="1">The sequence shown here is derived from an EMBL/GenBank/DDBJ whole genome shotgun (WGS) entry which is preliminary data.</text>
</comment>
<reference evidence="1 2" key="1">
    <citation type="submission" date="2021-06" db="EMBL/GenBank/DDBJ databases">
        <authorList>
            <person name="Kallberg Y."/>
            <person name="Tangrot J."/>
            <person name="Rosling A."/>
        </authorList>
    </citation>
    <scope>NUCLEOTIDE SEQUENCE [LARGE SCALE GENOMIC DNA]</scope>
    <source>
        <strain evidence="1 2">120-4 pot B 10/14</strain>
    </source>
</reference>
<evidence type="ECO:0000313" key="1">
    <source>
        <dbReference type="EMBL" id="CAG8807933.1"/>
    </source>
</evidence>
<protein>
    <submittedName>
        <fullName evidence="1">43140_t:CDS:1</fullName>
    </submittedName>
</protein>
<proteinExistence type="predicted"/>